<evidence type="ECO:0000313" key="11">
    <source>
        <dbReference type="Proteomes" id="UP000077755"/>
    </source>
</evidence>
<dbReference type="Gene3D" id="1.10.8.430">
    <property type="entry name" value="Helical domain of apoptotic protease-activating factors"/>
    <property type="match status" value="1"/>
</dbReference>
<dbReference type="InterPro" id="IPR042197">
    <property type="entry name" value="Apaf_helical"/>
</dbReference>
<evidence type="ECO:0000256" key="5">
    <source>
        <dbReference type="ARBA" id="ARBA00022821"/>
    </source>
</evidence>
<keyword evidence="4" id="KW-0547">Nucleotide-binding</keyword>
<comment type="similarity">
    <text evidence="1">Belongs to the disease resistance NB-LRR family.</text>
</comment>
<keyword evidence="5" id="KW-0611">Plant defense</keyword>
<reference evidence="10" key="1">
    <citation type="journal article" date="2016" name="Nat. Genet.">
        <title>A high-quality carrot genome assembly provides new insights into carotenoid accumulation and asterid genome evolution.</title>
        <authorList>
            <person name="Iorizzo M."/>
            <person name="Ellison S."/>
            <person name="Senalik D."/>
            <person name="Zeng P."/>
            <person name="Satapoomin P."/>
            <person name="Huang J."/>
            <person name="Bowman M."/>
            <person name="Iovene M."/>
            <person name="Sanseverino W."/>
            <person name="Cavagnaro P."/>
            <person name="Yildiz M."/>
            <person name="Macko-Podgorni A."/>
            <person name="Moranska E."/>
            <person name="Grzebelus E."/>
            <person name="Grzebelus D."/>
            <person name="Ashrafi H."/>
            <person name="Zheng Z."/>
            <person name="Cheng S."/>
            <person name="Spooner D."/>
            <person name="Van Deynze A."/>
            <person name="Simon P."/>
        </authorList>
    </citation>
    <scope>NUCLEOTIDE SEQUENCE</scope>
    <source>
        <tissue evidence="10">Leaf</tissue>
    </source>
</reference>
<sequence length="1063" mass="121578">MASTVQAVASVVTAGAEVAGVLPTVTFLSPENVKAIYKELKEQLDFLRAKKKDRDDEAEKEVMTMKTSYEYNDWDQRVSKIDIQMTESLFFYKTEIEKIDKWTDMPQRIRLGAMMNNDITKIQQLQKELSEMRNILVAKQPDHVVKISNAPDIKGFETLENPMNTILSLLKLGKDVRGIQIHGILGTGKTAIMQNLNNHEEVANMFQIVIWLKVSSDKLDVIGNTKNFSIEELQRDVMQRLNLDETIAVNQYKQKIWGTLKDKKYLLLLDNAKEDLSIDEIGFPYNWERGSKIVITSRFKFVCPSLVDRSIKIGVLTSKEARRMFSNILKPKDFSNNAFIMKIMRKVVDWCHGLPVAIKIVAGYFKFRDTESSWRNGLNTLNSWPEYGDDKIKEMCRSLSFCCDLLKDAEKDCFYYGALYPEESNIYKDRSLDCWMAENFLGSKGESGRQKGRYMLELLNNLNLFEEDEHKKCVRMHKLIRLVALHNLQIDGKHNCLVLSNEESLDQQNMDSWEEKHWISLADNKSLNTFSNSPNCSVLSTLFLQGNSNLKSFPPSFFKQMKSLRVLDLMGTNIETLPDSLMNAINLAVLYLNGCINLLGLPPDIGKLELLEVLDISGIGVDIVPPQIRSLKHLKRFLVSSSVFSETNIFNVISNLTELQELLIDTKSEKGIYTWGIIDAVMESVKSLRHLTSLQFRFLNDEVVDVIKVVDGVTRIYAHKEDNIKFFVEKEGLDSGSFQVFIGCPISPDFKIPKCERFQRYVKYCNGRDRSPAFLKLISRADSLVIDNHYDLKHLSEFEFSNSSPIRGCLLEHCNKIKYVVDHYSILSNLERLYLNDLLELESLWGGSIHIGNLPKLKTLKLSRCPKLIEIITQDAVKDIIHISHGAGQKPLVFPNLKEVVLVDMQNLTSIWENDLLEWPALKKVEINKCPALHHLPFSKDNAVRLTSIIAEESWWESLQWTDPEAKQHFQEYYTVGNFLANSISLHQNLRISLSSYSYTSILYCVIEHAILLTLPSAGVWQIFGYLIPFFHVTSCLAGGRILLDAWTVDSDAQSGLATMRQQ</sequence>
<evidence type="ECO:0000259" key="8">
    <source>
        <dbReference type="Pfam" id="PF23559"/>
    </source>
</evidence>
<dbReference type="InterPro" id="IPR032675">
    <property type="entry name" value="LRR_dom_sf"/>
</dbReference>
<dbReference type="InterPro" id="IPR058922">
    <property type="entry name" value="WHD_DRP"/>
</dbReference>
<dbReference type="PRINTS" id="PR00364">
    <property type="entry name" value="DISEASERSIST"/>
</dbReference>
<dbReference type="PANTHER" id="PTHR33463">
    <property type="entry name" value="NB-ARC DOMAIN-CONTAINING PROTEIN-RELATED"/>
    <property type="match status" value="1"/>
</dbReference>
<dbReference type="InterPro" id="IPR055414">
    <property type="entry name" value="LRR_R13L4/SHOC2-like"/>
</dbReference>
<dbReference type="EMBL" id="CP093343">
    <property type="protein sequence ID" value="WOG82517.1"/>
    <property type="molecule type" value="Genomic_DNA"/>
</dbReference>
<name>A0AAF1AJA8_DAUCS</name>
<evidence type="ECO:0000259" key="9">
    <source>
        <dbReference type="Pfam" id="PF23598"/>
    </source>
</evidence>
<feature type="domain" description="Disease resistance R13L4/SHOC-2-like LRR" evidence="9">
    <location>
        <begin position="597"/>
        <end position="698"/>
    </location>
</feature>
<gene>
    <name evidence="10" type="ORF">DCAR_0101682</name>
</gene>
<evidence type="ECO:0000259" key="7">
    <source>
        <dbReference type="Pfam" id="PF00931"/>
    </source>
</evidence>
<keyword evidence="11" id="KW-1185">Reference proteome</keyword>
<dbReference type="GO" id="GO:0006952">
    <property type="term" value="P:defense response"/>
    <property type="evidence" value="ECO:0007669"/>
    <property type="project" value="UniProtKB-KW"/>
</dbReference>
<evidence type="ECO:0000313" key="10">
    <source>
        <dbReference type="EMBL" id="WOG82517.1"/>
    </source>
</evidence>
<dbReference type="SUPFAM" id="SSF52540">
    <property type="entry name" value="P-loop containing nucleoside triphosphate hydrolases"/>
    <property type="match status" value="1"/>
</dbReference>
<feature type="domain" description="NB-ARC" evidence="7">
    <location>
        <begin position="160"/>
        <end position="332"/>
    </location>
</feature>
<feature type="domain" description="Disease resistance protein winged helix" evidence="8">
    <location>
        <begin position="419"/>
        <end position="481"/>
    </location>
</feature>
<keyword evidence="3" id="KW-0677">Repeat</keyword>
<reference evidence="10" key="2">
    <citation type="submission" date="2022-03" db="EMBL/GenBank/DDBJ databases">
        <title>Draft title - Genomic analysis of global carrot germplasm unveils the trajectory of domestication and the origin of high carotenoid orange carrot.</title>
        <authorList>
            <person name="Iorizzo M."/>
            <person name="Ellison S."/>
            <person name="Senalik D."/>
            <person name="Macko-Podgorni A."/>
            <person name="Grzebelus D."/>
            <person name="Bostan H."/>
            <person name="Rolling W."/>
            <person name="Curaba J."/>
            <person name="Simon P."/>
        </authorList>
    </citation>
    <scope>NUCLEOTIDE SEQUENCE</scope>
    <source>
        <tissue evidence="10">Leaf</tissue>
    </source>
</reference>
<dbReference type="Pfam" id="PF13855">
    <property type="entry name" value="LRR_8"/>
    <property type="match status" value="1"/>
</dbReference>
<accession>A0AAF1AJA8</accession>
<dbReference type="Gene3D" id="3.40.50.300">
    <property type="entry name" value="P-loop containing nucleotide triphosphate hydrolases"/>
    <property type="match status" value="1"/>
</dbReference>
<dbReference type="Pfam" id="PF00931">
    <property type="entry name" value="NB-ARC"/>
    <property type="match status" value="1"/>
</dbReference>
<dbReference type="Pfam" id="PF23559">
    <property type="entry name" value="WHD_DRP"/>
    <property type="match status" value="1"/>
</dbReference>
<dbReference type="PANTHER" id="PTHR33463:SF209">
    <property type="entry name" value="DISEASE RESISTANCE PROTEIN RPS2-LIKE"/>
    <property type="match status" value="1"/>
</dbReference>
<dbReference type="GO" id="GO:0005524">
    <property type="term" value="F:ATP binding"/>
    <property type="evidence" value="ECO:0007669"/>
    <property type="project" value="UniProtKB-KW"/>
</dbReference>
<dbReference type="InterPro" id="IPR027417">
    <property type="entry name" value="P-loop_NTPase"/>
</dbReference>
<dbReference type="Gene3D" id="1.10.10.10">
    <property type="entry name" value="Winged helix-like DNA-binding domain superfamily/Winged helix DNA-binding domain"/>
    <property type="match status" value="1"/>
</dbReference>
<dbReference type="InterPro" id="IPR036388">
    <property type="entry name" value="WH-like_DNA-bd_sf"/>
</dbReference>
<dbReference type="InterPro" id="IPR002182">
    <property type="entry name" value="NB-ARC"/>
</dbReference>
<dbReference type="InterPro" id="IPR001611">
    <property type="entry name" value="Leu-rich_rpt"/>
</dbReference>
<evidence type="ECO:0000256" key="6">
    <source>
        <dbReference type="ARBA" id="ARBA00022840"/>
    </source>
</evidence>
<evidence type="ECO:0000256" key="1">
    <source>
        <dbReference type="ARBA" id="ARBA00008894"/>
    </source>
</evidence>
<dbReference type="AlphaFoldDB" id="A0AAF1AJA8"/>
<evidence type="ECO:0008006" key="12">
    <source>
        <dbReference type="Google" id="ProtNLM"/>
    </source>
</evidence>
<organism evidence="10 11">
    <name type="scientific">Daucus carota subsp. sativus</name>
    <name type="common">Carrot</name>
    <dbReference type="NCBI Taxonomy" id="79200"/>
    <lineage>
        <taxon>Eukaryota</taxon>
        <taxon>Viridiplantae</taxon>
        <taxon>Streptophyta</taxon>
        <taxon>Embryophyta</taxon>
        <taxon>Tracheophyta</taxon>
        <taxon>Spermatophyta</taxon>
        <taxon>Magnoliopsida</taxon>
        <taxon>eudicotyledons</taxon>
        <taxon>Gunneridae</taxon>
        <taxon>Pentapetalae</taxon>
        <taxon>asterids</taxon>
        <taxon>campanulids</taxon>
        <taxon>Apiales</taxon>
        <taxon>Apiaceae</taxon>
        <taxon>Apioideae</taxon>
        <taxon>Scandiceae</taxon>
        <taxon>Daucinae</taxon>
        <taxon>Daucus</taxon>
        <taxon>Daucus sect. Daucus</taxon>
    </lineage>
</organism>
<evidence type="ECO:0000256" key="3">
    <source>
        <dbReference type="ARBA" id="ARBA00022737"/>
    </source>
</evidence>
<keyword evidence="2" id="KW-0433">Leucine-rich repeat</keyword>
<dbReference type="GO" id="GO:0043531">
    <property type="term" value="F:ADP binding"/>
    <property type="evidence" value="ECO:0007669"/>
    <property type="project" value="InterPro"/>
</dbReference>
<proteinExistence type="inferred from homology"/>
<evidence type="ECO:0000256" key="4">
    <source>
        <dbReference type="ARBA" id="ARBA00022741"/>
    </source>
</evidence>
<dbReference type="InterPro" id="IPR050905">
    <property type="entry name" value="Plant_NBS-LRR"/>
</dbReference>
<dbReference type="SUPFAM" id="SSF52058">
    <property type="entry name" value="L domain-like"/>
    <property type="match status" value="1"/>
</dbReference>
<evidence type="ECO:0000256" key="2">
    <source>
        <dbReference type="ARBA" id="ARBA00022614"/>
    </source>
</evidence>
<dbReference type="Gene3D" id="3.80.10.10">
    <property type="entry name" value="Ribonuclease Inhibitor"/>
    <property type="match status" value="2"/>
</dbReference>
<protein>
    <recommendedName>
        <fullName evidence="12">NB-ARC domain-containing protein</fullName>
    </recommendedName>
</protein>
<dbReference type="Pfam" id="PF23598">
    <property type="entry name" value="LRR_14"/>
    <property type="match status" value="1"/>
</dbReference>
<keyword evidence="6" id="KW-0067">ATP-binding</keyword>
<dbReference type="Proteomes" id="UP000077755">
    <property type="component" value="Chromosome 1"/>
</dbReference>